<dbReference type="RefSeq" id="WP_144445815.1">
    <property type="nucleotide sequence ID" value="NZ_NHON01000102.1"/>
</dbReference>
<feature type="compositionally biased region" description="Low complexity" evidence="1">
    <location>
        <begin position="1"/>
        <end position="16"/>
    </location>
</feature>
<feature type="region of interest" description="Disordered" evidence="1">
    <location>
        <begin position="1"/>
        <end position="35"/>
    </location>
</feature>
<comment type="caution">
    <text evidence="3">The sequence shown here is derived from an EMBL/GenBank/DDBJ whole genome shotgun (WGS) entry which is preliminary data.</text>
</comment>
<accession>A0A211Z817</accession>
<dbReference type="AlphaFoldDB" id="A0A211Z817"/>
<dbReference type="Gene3D" id="1.10.101.10">
    <property type="entry name" value="PGBD-like superfamily/PGBD"/>
    <property type="match status" value="1"/>
</dbReference>
<feature type="region of interest" description="Disordered" evidence="1">
    <location>
        <begin position="69"/>
        <end position="105"/>
    </location>
</feature>
<feature type="non-terminal residue" evidence="3">
    <location>
        <position position="1"/>
    </location>
</feature>
<dbReference type="EMBL" id="NHON01000102">
    <property type="protein sequence ID" value="OWJ61410.1"/>
    <property type="molecule type" value="Genomic_DNA"/>
</dbReference>
<evidence type="ECO:0000313" key="3">
    <source>
        <dbReference type="EMBL" id="OWJ61410.1"/>
    </source>
</evidence>
<gene>
    <name evidence="3" type="ORF">BWR60_30925</name>
</gene>
<proteinExistence type="predicted"/>
<dbReference type="Proteomes" id="UP000196655">
    <property type="component" value="Unassembled WGS sequence"/>
</dbReference>
<dbReference type="Pfam" id="PF01471">
    <property type="entry name" value="PG_binding_1"/>
    <property type="match status" value="1"/>
</dbReference>
<name>A0A211Z817_9PROT</name>
<evidence type="ECO:0000256" key="1">
    <source>
        <dbReference type="SAM" id="MobiDB-lite"/>
    </source>
</evidence>
<dbReference type="OrthoDB" id="7283865at2"/>
<sequence length="105" mass="10974">SRPPQQTAAAPATTAPPAEPAAPAAPAPAQPAGDAQVREIQQLLTMMNFNAGPADGKLSRQTRNAIASFQRQQKLRVTSRPSPALLDALRKAAGADTPDWTPGHF</sequence>
<evidence type="ECO:0000313" key="4">
    <source>
        <dbReference type="Proteomes" id="UP000196655"/>
    </source>
</evidence>
<reference evidence="4" key="1">
    <citation type="submission" date="2017-05" db="EMBL/GenBank/DDBJ databases">
        <authorList>
            <person name="Macchi M."/>
            <person name="Festa S."/>
            <person name="Coppotelli B.M."/>
            <person name="Morelli I.S."/>
        </authorList>
    </citation>
    <scope>NUCLEOTIDE SEQUENCE [LARGE SCALE GENOMIC DNA]</scope>
    <source>
        <strain evidence="4">I</strain>
    </source>
</reference>
<feature type="compositionally biased region" description="Pro residues" evidence="1">
    <location>
        <begin position="17"/>
        <end position="29"/>
    </location>
</feature>
<protein>
    <recommendedName>
        <fullName evidence="2">Peptidoglycan binding-like domain-containing protein</fullName>
    </recommendedName>
</protein>
<evidence type="ECO:0000259" key="2">
    <source>
        <dbReference type="Pfam" id="PF01471"/>
    </source>
</evidence>
<feature type="compositionally biased region" description="Polar residues" evidence="1">
    <location>
        <begin position="69"/>
        <end position="81"/>
    </location>
</feature>
<organism evidence="3 4">
    <name type="scientific">Inquilinus limosus</name>
    <dbReference type="NCBI Taxonomy" id="171674"/>
    <lineage>
        <taxon>Bacteria</taxon>
        <taxon>Pseudomonadati</taxon>
        <taxon>Pseudomonadota</taxon>
        <taxon>Alphaproteobacteria</taxon>
        <taxon>Rhodospirillales</taxon>
        <taxon>Rhodospirillaceae</taxon>
        <taxon>Inquilinus</taxon>
    </lineage>
</organism>
<dbReference type="InterPro" id="IPR036366">
    <property type="entry name" value="PGBDSf"/>
</dbReference>
<dbReference type="InterPro" id="IPR002477">
    <property type="entry name" value="Peptidoglycan-bd-like"/>
</dbReference>
<feature type="domain" description="Peptidoglycan binding-like" evidence="2">
    <location>
        <begin position="35"/>
        <end position="89"/>
    </location>
</feature>
<dbReference type="SUPFAM" id="SSF47090">
    <property type="entry name" value="PGBD-like"/>
    <property type="match status" value="1"/>
</dbReference>
<dbReference type="InterPro" id="IPR036365">
    <property type="entry name" value="PGBD-like_sf"/>
</dbReference>
<keyword evidence="4" id="KW-1185">Reference proteome</keyword>